<feature type="region of interest" description="Leucine repeat II (LRII)" evidence="5">
    <location>
        <begin position="79"/>
        <end position="111"/>
    </location>
</feature>
<gene>
    <name evidence="6" type="ORF">glysoja_031218</name>
</gene>
<evidence type="ECO:0000256" key="3">
    <source>
        <dbReference type="ARBA" id="ARBA00023163"/>
    </source>
</evidence>
<organism evidence="6">
    <name type="scientific">Glycine soja</name>
    <name type="common">Wild soybean</name>
    <dbReference type="NCBI Taxonomy" id="3848"/>
    <lineage>
        <taxon>Eukaryota</taxon>
        <taxon>Viridiplantae</taxon>
        <taxon>Streptophyta</taxon>
        <taxon>Embryophyta</taxon>
        <taxon>Tracheophyta</taxon>
        <taxon>Spermatophyta</taxon>
        <taxon>Magnoliopsida</taxon>
        <taxon>eudicotyledons</taxon>
        <taxon>Gunneridae</taxon>
        <taxon>Pentapetalae</taxon>
        <taxon>rosids</taxon>
        <taxon>fabids</taxon>
        <taxon>Fabales</taxon>
        <taxon>Fabaceae</taxon>
        <taxon>Papilionoideae</taxon>
        <taxon>50 kb inversion clade</taxon>
        <taxon>NPAAA clade</taxon>
        <taxon>indigoferoid/millettioid clade</taxon>
        <taxon>Phaseoleae</taxon>
        <taxon>Glycine</taxon>
        <taxon>Glycine subgen. Soja</taxon>
    </lineage>
</organism>
<dbReference type="InterPro" id="IPR005202">
    <property type="entry name" value="TF_GRAS"/>
</dbReference>
<name>A0A0B2SQ06_GLYSO</name>
<reference evidence="6" key="1">
    <citation type="submission" date="2014-07" db="EMBL/GenBank/DDBJ databases">
        <title>Identification of a novel salt tolerance gene in wild soybean by whole-genome sequencing.</title>
        <authorList>
            <person name="Lam H.-M."/>
            <person name="Qi X."/>
            <person name="Li M.-W."/>
            <person name="Liu X."/>
            <person name="Xie M."/>
            <person name="Ni M."/>
            <person name="Xu X."/>
        </authorList>
    </citation>
    <scope>NUCLEOTIDE SEQUENCE [LARGE SCALE GENOMIC DNA]</scope>
    <source>
        <tissue evidence="6">Root</tissue>
    </source>
</reference>
<accession>A0A0B2SQ06</accession>
<evidence type="ECO:0000256" key="1">
    <source>
        <dbReference type="ARBA" id="ARBA00004123"/>
    </source>
</evidence>
<dbReference type="PROSITE" id="PS50985">
    <property type="entry name" value="GRAS"/>
    <property type="match status" value="1"/>
</dbReference>
<dbReference type="Proteomes" id="UP000053555">
    <property type="component" value="Unassembled WGS sequence"/>
</dbReference>
<dbReference type="AlphaFoldDB" id="A0A0B2SQ06"/>
<comment type="caution">
    <text evidence="5">Lacks conserved residue(s) required for the propagation of feature annotation.</text>
</comment>
<evidence type="ECO:0000256" key="4">
    <source>
        <dbReference type="ARBA" id="ARBA00023242"/>
    </source>
</evidence>
<comment type="subcellular location">
    <subcellularLocation>
        <location evidence="1">Nucleus</location>
    </subcellularLocation>
</comment>
<proteinExistence type="inferred from homology"/>
<comment type="similarity">
    <text evidence="5">Belongs to the GRAS family.</text>
</comment>
<dbReference type="GO" id="GO:0005634">
    <property type="term" value="C:nucleus"/>
    <property type="evidence" value="ECO:0007669"/>
    <property type="project" value="UniProtKB-SubCell"/>
</dbReference>
<protein>
    <submittedName>
        <fullName evidence="6">Scarecrow-like transcription factor PAT1</fullName>
    </submittedName>
</protein>
<dbReference type="Pfam" id="PF03514">
    <property type="entry name" value="GRAS"/>
    <property type="match status" value="2"/>
</dbReference>
<evidence type="ECO:0000256" key="2">
    <source>
        <dbReference type="ARBA" id="ARBA00023015"/>
    </source>
</evidence>
<keyword evidence="2" id="KW-0805">Transcription regulation</keyword>
<evidence type="ECO:0000256" key="5">
    <source>
        <dbReference type="PROSITE-ProRule" id="PRU01191"/>
    </source>
</evidence>
<evidence type="ECO:0000313" key="6">
    <source>
        <dbReference type="EMBL" id="KHN46918.1"/>
    </source>
</evidence>
<keyword evidence="3" id="KW-0804">Transcription</keyword>
<keyword evidence="4" id="KW-0539">Nucleus</keyword>
<dbReference type="EMBL" id="KN640949">
    <property type="protein sequence ID" value="KHN46918.1"/>
    <property type="molecule type" value="Genomic_DNA"/>
</dbReference>
<sequence>MQRLGAYMLEALVARLASTGTTIYKALKYYEAANEEDLSYMHMLHQISLSFKFGYMSRGPLHIRITAIGDSTSSDAMQMVGNKLSKLAEDFKVLFEFDVVAIFACDVQLQNLRVQSRVALAVNFAFMLHQMPDESVITQNQRDRLLNLTQTFSNSFHVCLKLWTIITKQCLSQ</sequence>
<dbReference type="PANTHER" id="PTHR31636">
    <property type="entry name" value="OSJNBA0084A10.13 PROTEIN-RELATED"/>
    <property type="match status" value="1"/>
</dbReference>